<evidence type="ECO:0000256" key="5">
    <source>
        <dbReference type="ARBA" id="ARBA00022840"/>
    </source>
</evidence>
<keyword evidence="16" id="KW-1185">Reference proteome</keyword>
<dbReference type="RefSeq" id="WP_172232366.1">
    <property type="nucleotide sequence ID" value="NZ_CP035946.1"/>
</dbReference>
<evidence type="ECO:0000313" key="15">
    <source>
        <dbReference type="EMBL" id="MBZ7986599.1"/>
    </source>
</evidence>
<keyword evidence="6" id="KW-0238">DNA-binding</keyword>
<comment type="caution">
    <text evidence="15">The sequence shown here is derived from an EMBL/GenBank/DDBJ whole genome shotgun (WGS) entry which is preliminary data.</text>
</comment>
<dbReference type="Gene3D" id="1.10.10.160">
    <property type="match status" value="1"/>
</dbReference>
<comment type="catalytic activity">
    <reaction evidence="8">
        <text>Couples ATP hydrolysis with the unwinding of duplex DNA by translocating in the 3'-5' direction.</text>
        <dbReference type="EC" id="5.6.2.4"/>
    </reaction>
</comment>
<accession>A0ABS7WR98</accession>
<dbReference type="GO" id="GO:0004386">
    <property type="term" value="F:helicase activity"/>
    <property type="evidence" value="ECO:0007669"/>
    <property type="project" value="UniProtKB-KW"/>
</dbReference>
<keyword evidence="5 12" id="KW-0067">ATP-binding</keyword>
<organism evidence="15 16">
    <name type="scientific">Campylobacter canadensis</name>
    <dbReference type="NCBI Taxonomy" id="449520"/>
    <lineage>
        <taxon>Bacteria</taxon>
        <taxon>Pseudomonadati</taxon>
        <taxon>Campylobacterota</taxon>
        <taxon>Epsilonproteobacteria</taxon>
        <taxon>Campylobacterales</taxon>
        <taxon>Campylobacteraceae</taxon>
        <taxon>Campylobacter</taxon>
    </lineage>
</organism>
<feature type="domain" description="UvrD-like helicase C-terminal" evidence="14">
    <location>
        <begin position="272"/>
        <end position="592"/>
    </location>
</feature>
<evidence type="ECO:0000259" key="13">
    <source>
        <dbReference type="PROSITE" id="PS51198"/>
    </source>
</evidence>
<evidence type="ECO:0000313" key="16">
    <source>
        <dbReference type="Proteomes" id="UP000786183"/>
    </source>
</evidence>
<comment type="similarity">
    <text evidence="1">Belongs to the helicase family. UvrD subfamily.</text>
</comment>
<evidence type="ECO:0000259" key="14">
    <source>
        <dbReference type="PROSITE" id="PS51217"/>
    </source>
</evidence>
<dbReference type="Gene3D" id="3.40.50.300">
    <property type="entry name" value="P-loop containing nucleotide triphosphate hydrolases"/>
    <property type="match status" value="3"/>
</dbReference>
<dbReference type="EC" id="5.6.2.4" evidence="9"/>
<name>A0ABS7WR98_9BACT</name>
<comment type="catalytic activity">
    <reaction evidence="11">
        <text>ATP + H2O = ADP + phosphate + H(+)</text>
        <dbReference type="Rhea" id="RHEA:13065"/>
        <dbReference type="ChEBI" id="CHEBI:15377"/>
        <dbReference type="ChEBI" id="CHEBI:15378"/>
        <dbReference type="ChEBI" id="CHEBI:30616"/>
        <dbReference type="ChEBI" id="CHEBI:43474"/>
        <dbReference type="ChEBI" id="CHEBI:456216"/>
        <dbReference type="EC" id="5.6.2.4"/>
    </reaction>
</comment>
<dbReference type="CDD" id="cd17932">
    <property type="entry name" value="DEXQc_UvrD"/>
    <property type="match status" value="1"/>
</dbReference>
<evidence type="ECO:0000256" key="12">
    <source>
        <dbReference type="PROSITE-ProRule" id="PRU00560"/>
    </source>
</evidence>
<evidence type="ECO:0000256" key="8">
    <source>
        <dbReference type="ARBA" id="ARBA00034617"/>
    </source>
</evidence>
<evidence type="ECO:0000256" key="2">
    <source>
        <dbReference type="ARBA" id="ARBA00022741"/>
    </source>
</evidence>
<dbReference type="PANTHER" id="PTHR11070:SF2">
    <property type="entry name" value="ATP-DEPENDENT DNA HELICASE SRS2"/>
    <property type="match status" value="1"/>
</dbReference>
<dbReference type="PROSITE" id="PS51198">
    <property type="entry name" value="UVRD_HELICASE_ATP_BIND"/>
    <property type="match status" value="1"/>
</dbReference>
<feature type="domain" description="UvrD-like helicase ATP-binding" evidence="13">
    <location>
        <begin position="2"/>
        <end position="271"/>
    </location>
</feature>
<reference evidence="15 16" key="1">
    <citation type="submission" date="2020-07" db="EMBL/GenBank/DDBJ databases">
        <title>Transfer of Campylobacter canadensis to the novel genus Avispirillum gen. nov., that also includes two novel species recovered from migratory waterfowl: Avispirillum anseris sp. nov. and Avispirillum brantae sp. nov.</title>
        <authorList>
            <person name="Miller W.G."/>
            <person name="Chapman M.H."/>
            <person name="Yee E."/>
            <person name="Inglis G.D."/>
        </authorList>
    </citation>
    <scope>NUCLEOTIDE SEQUENCE [LARGE SCALE GENOMIC DNA]</scope>
    <source>
        <strain evidence="15 16">L283</strain>
    </source>
</reference>
<dbReference type="InterPro" id="IPR013986">
    <property type="entry name" value="DExx_box_DNA_helicase_dom_sf"/>
</dbReference>
<sequence>MSNLNNEQLAAVNANLGHNLIIASAGTGKTSTIVARIEKLLNDGAKASEIMLLTFTNKAATEMIERLSKKLGSSAIKGIKSGTFHSISLDYLKKHKKVVLKRSKELRWLLKSIYDKYPKRDDLYDYSYLADIYSMYNNTCLDMNFYDWFKQNYEAHSHNAKFYTNILSEFEEQKNTHNFYDFDDLLLKAKDFFKNEFKDEFVEVLVDEYQDTNNLQSSILDCIKKKSLFCVGDYDQSIYAFNGANIEIIASFKRRYENAKIYSLNKNYRSTQRILDFANRVICNNERLYPKQLVVTRTQESKAILLNQFEFSKEQYSFVAEQISNTLLENPKEQIAVIYRNNSSGDEIERVLKQNLIKCIRKGGNSFYDLKEIASLINLAALCANKSDILSFIDILQQSKGVGAVRVNIIYQAFLELGNGSLLKGILNPIKKSEYNFLKKKDFKLGLFAKTLKEDEQKSYEDLVKSDFKHNPVLLLDELNDENILFLEQLYLFLKDNQNINSPYLLLKNTFFSKIFTMIIDNIAVKRAYIGTKFSPSLKEEKINSIKKNCSYILEDAKNYDNNADFFEKTLLNTEFKNQKGVQLLTVHASKGLEFNVVYLIDLAQGKFPNIKLSKNAGGIEEERRLFYVALTRAKNELILTWAKKDNENDKELIRSIFIDEGMKI</sequence>
<gene>
    <name evidence="15" type="ORF">AVCANL283_00535</name>
</gene>
<keyword evidence="2 12" id="KW-0547">Nucleotide-binding</keyword>
<keyword evidence="4 12" id="KW-0347">Helicase</keyword>
<dbReference type="SUPFAM" id="SSF52540">
    <property type="entry name" value="P-loop containing nucleoside triphosphate hydrolases"/>
    <property type="match status" value="1"/>
</dbReference>
<protein>
    <recommendedName>
        <fullName evidence="9">DNA 3'-5' helicase</fullName>
        <ecNumber evidence="9">5.6.2.4</ecNumber>
    </recommendedName>
    <alternativeName>
        <fullName evidence="10">DNA 3'-5' helicase II</fullName>
    </alternativeName>
</protein>
<evidence type="ECO:0000256" key="3">
    <source>
        <dbReference type="ARBA" id="ARBA00022801"/>
    </source>
</evidence>
<proteinExistence type="inferred from homology"/>
<dbReference type="EMBL" id="JACGBB010000001">
    <property type="protein sequence ID" value="MBZ7986599.1"/>
    <property type="molecule type" value="Genomic_DNA"/>
</dbReference>
<dbReference type="Proteomes" id="UP000786183">
    <property type="component" value="Unassembled WGS sequence"/>
</dbReference>
<evidence type="ECO:0000256" key="11">
    <source>
        <dbReference type="ARBA" id="ARBA00048988"/>
    </source>
</evidence>
<keyword evidence="3 12" id="KW-0378">Hydrolase</keyword>
<evidence type="ECO:0000256" key="10">
    <source>
        <dbReference type="ARBA" id="ARBA00034923"/>
    </source>
</evidence>
<keyword evidence="7" id="KW-0413">Isomerase</keyword>
<evidence type="ECO:0000256" key="4">
    <source>
        <dbReference type="ARBA" id="ARBA00022806"/>
    </source>
</evidence>
<dbReference type="Pfam" id="PF00580">
    <property type="entry name" value="UvrD-helicase"/>
    <property type="match status" value="1"/>
</dbReference>
<dbReference type="PROSITE" id="PS51217">
    <property type="entry name" value="UVRD_HELICASE_CTER"/>
    <property type="match status" value="1"/>
</dbReference>
<dbReference type="PANTHER" id="PTHR11070">
    <property type="entry name" value="UVRD / RECB / PCRA DNA HELICASE FAMILY MEMBER"/>
    <property type="match status" value="1"/>
</dbReference>
<dbReference type="InterPro" id="IPR000212">
    <property type="entry name" value="DNA_helicase_UvrD/REP"/>
</dbReference>
<evidence type="ECO:0000256" key="6">
    <source>
        <dbReference type="ARBA" id="ARBA00023125"/>
    </source>
</evidence>
<dbReference type="InterPro" id="IPR014017">
    <property type="entry name" value="DNA_helicase_UvrD-like_C"/>
</dbReference>
<evidence type="ECO:0000256" key="1">
    <source>
        <dbReference type="ARBA" id="ARBA00009922"/>
    </source>
</evidence>
<dbReference type="InterPro" id="IPR014016">
    <property type="entry name" value="UvrD-like_ATP-bd"/>
</dbReference>
<feature type="binding site" evidence="12">
    <location>
        <begin position="23"/>
        <end position="30"/>
    </location>
    <ligand>
        <name>ATP</name>
        <dbReference type="ChEBI" id="CHEBI:30616"/>
    </ligand>
</feature>
<evidence type="ECO:0000256" key="7">
    <source>
        <dbReference type="ARBA" id="ARBA00023235"/>
    </source>
</evidence>
<evidence type="ECO:0000256" key="9">
    <source>
        <dbReference type="ARBA" id="ARBA00034808"/>
    </source>
</evidence>
<dbReference type="Pfam" id="PF13361">
    <property type="entry name" value="UvrD_C"/>
    <property type="match status" value="1"/>
</dbReference>
<dbReference type="InterPro" id="IPR027417">
    <property type="entry name" value="P-loop_NTPase"/>
</dbReference>